<dbReference type="InterPro" id="IPR000387">
    <property type="entry name" value="Tyr_Pase_dom"/>
</dbReference>
<dbReference type="PROSITE" id="PS50054">
    <property type="entry name" value="TYR_PHOSPHATASE_DUAL"/>
    <property type="match status" value="1"/>
</dbReference>
<dbReference type="GO" id="GO:0016787">
    <property type="term" value="F:hydrolase activity"/>
    <property type="evidence" value="ECO:0007669"/>
    <property type="project" value="UniProtKB-KW"/>
</dbReference>
<dbReference type="SMART" id="SM00195">
    <property type="entry name" value="DSPc"/>
    <property type="match status" value="1"/>
</dbReference>
<comment type="caution">
    <text evidence="4">The sequence shown here is derived from an EMBL/GenBank/DDBJ whole genome shotgun (WGS) entry which is preliminary data.</text>
</comment>
<feature type="domain" description="Tyrosine specific protein phosphatases" evidence="3">
    <location>
        <begin position="74"/>
        <end position="138"/>
    </location>
</feature>
<reference evidence="4 5" key="1">
    <citation type="submission" date="2013-05" db="EMBL/GenBank/DDBJ databases">
        <title>Genome assembly of Chondromyces apiculatus DSM 436.</title>
        <authorList>
            <person name="Sharma G."/>
            <person name="Khatri I."/>
            <person name="Kaur C."/>
            <person name="Mayilraj S."/>
            <person name="Subramanian S."/>
        </authorList>
    </citation>
    <scope>NUCLEOTIDE SEQUENCE [LARGE SCALE GENOMIC DNA]</scope>
    <source>
        <strain evidence="4 5">DSM 436</strain>
    </source>
</reference>
<organism evidence="4 5">
    <name type="scientific">Chondromyces apiculatus DSM 436</name>
    <dbReference type="NCBI Taxonomy" id="1192034"/>
    <lineage>
        <taxon>Bacteria</taxon>
        <taxon>Pseudomonadati</taxon>
        <taxon>Myxococcota</taxon>
        <taxon>Polyangia</taxon>
        <taxon>Polyangiales</taxon>
        <taxon>Polyangiaceae</taxon>
        <taxon>Chondromyces</taxon>
    </lineage>
</organism>
<dbReference type="PANTHER" id="PTHR46274">
    <property type="entry name" value="PHOSPHATIDYLINOSITOL PHOSPHATASE"/>
    <property type="match status" value="1"/>
</dbReference>
<proteinExistence type="predicted"/>
<dbReference type="AlphaFoldDB" id="A0A017T2I3"/>
<protein>
    <submittedName>
        <fullName evidence="4">Dual specificity protein phosphatase</fullName>
    </submittedName>
</protein>
<gene>
    <name evidence="4" type="ORF">CAP_5700</name>
</gene>
<feature type="domain" description="Tyrosine-protein phosphatase" evidence="2">
    <location>
        <begin position="5"/>
        <end position="150"/>
    </location>
</feature>
<dbReference type="InterPro" id="IPR016130">
    <property type="entry name" value="Tyr_Pase_AS"/>
</dbReference>
<accession>A0A017T2I3</accession>
<dbReference type="Pfam" id="PF22785">
    <property type="entry name" value="Tc-R-P"/>
    <property type="match status" value="1"/>
</dbReference>
<evidence type="ECO:0000313" key="4">
    <source>
        <dbReference type="EMBL" id="EYF03197.1"/>
    </source>
</evidence>
<keyword evidence="5" id="KW-1185">Reference proteome</keyword>
<dbReference type="PROSITE" id="PS50056">
    <property type="entry name" value="TYR_PHOSPHATASE_2"/>
    <property type="match status" value="1"/>
</dbReference>
<evidence type="ECO:0000313" key="5">
    <source>
        <dbReference type="Proteomes" id="UP000019678"/>
    </source>
</evidence>
<dbReference type="PROSITE" id="PS00383">
    <property type="entry name" value="TYR_PHOSPHATASE_1"/>
    <property type="match status" value="1"/>
</dbReference>
<keyword evidence="1" id="KW-0378">Hydrolase</keyword>
<dbReference type="PANTHER" id="PTHR46274:SF6">
    <property type="entry name" value="TYR_PHOSPHATASE_2 DOMAIN-CONTAINING PROTEIN"/>
    <property type="match status" value="1"/>
</dbReference>
<dbReference type="EMBL" id="ASRX01000049">
    <property type="protein sequence ID" value="EYF03197.1"/>
    <property type="molecule type" value="Genomic_DNA"/>
</dbReference>
<sequence length="169" mass="18306">MVELNLSWITSELAVGGSFPESLAEALAREHGVRAVVDLRAEERDDEALLVQHGMTFLHLPTADHGAIGLPMLEDGVGFVNRHLDRGEKVLIHCAWGIGRSATLALCVLVSRGMAPLAALELAKSRRSHVSPSPAQFACWSAWMRANGHGEAVPHFDAFKAIAYRHLLG</sequence>
<dbReference type="OrthoDB" id="9806482at2"/>
<dbReference type="RefSeq" id="WP_044246441.1">
    <property type="nucleotide sequence ID" value="NZ_ASRX01000049.1"/>
</dbReference>
<evidence type="ECO:0000259" key="2">
    <source>
        <dbReference type="PROSITE" id="PS50054"/>
    </source>
</evidence>
<dbReference type="SUPFAM" id="SSF52799">
    <property type="entry name" value="(Phosphotyrosine protein) phosphatases II"/>
    <property type="match status" value="1"/>
</dbReference>
<dbReference type="Gene3D" id="3.90.190.10">
    <property type="entry name" value="Protein tyrosine phosphatase superfamily"/>
    <property type="match status" value="1"/>
</dbReference>
<evidence type="ECO:0000259" key="3">
    <source>
        <dbReference type="PROSITE" id="PS50056"/>
    </source>
</evidence>
<dbReference type="Proteomes" id="UP000019678">
    <property type="component" value="Unassembled WGS sequence"/>
</dbReference>
<dbReference type="InterPro" id="IPR029021">
    <property type="entry name" value="Prot-tyrosine_phosphatase-like"/>
</dbReference>
<dbReference type="STRING" id="1192034.CAP_5700"/>
<evidence type="ECO:0000256" key="1">
    <source>
        <dbReference type="ARBA" id="ARBA00022801"/>
    </source>
</evidence>
<dbReference type="InterPro" id="IPR020422">
    <property type="entry name" value="TYR_PHOSPHATASE_DUAL_dom"/>
</dbReference>
<dbReference type="eggNOG" id="COG2453">
    <property type="taxonomic scope" value="Bacteria"/>
</dbReference>
<name>A0A017T2I3_9BACT</name>